<reference evidence="1 2" key="1">
    <citation type="journal article" date="2013" name="PLoS Genet.">
        <title>Genomic mechanisms accounting for the adaptation to parasitism in nematode-trapping fungi.</title>
        <authorList>
            <person name="Meerupati T."/>
            <person name="Andersson K.M."/>
            <person name="Friman E."/>
            <person name="Kumar D."/>
            <person name="Tunlid A."/>
            <person name="Ahren D."/>
        </authorList>
    </citation>
    <scope>NUCLEOTIDE SEQUENCE [LARGE SCALE GENOMIC DNA]</scope>
    <source>
        <strain evidence="1 2">CBS 200.50</strain>
    </source>
</reference>
<gene>
    <name evidence="1" type="ORF">H072_8822</name>
</gene>
<name>S8A3G3_DACHA</name>
<reference evidence="2" key="2">
    <citation type="submission" date="2013-04" db="EMBL/GenBank/DDBJ databases">
        <title>Genomic mechanisms accounting for the adaptation to parasitism in nematode-trapping fungi.</title>
        <authorList>
            <person name="Ahren D.G."/>
        </authorList>
    </citation>
    <scope>NUCLEOTIDE SEQUENCE [LARGE SCALE GENOMIC DNA]</scope>
    <source>
        <strain evidence="2">CBS 200.50</strain>
    </source>
</reference>
<dbReference type="HOGENOM" id="CLU_1102742_0_0_1"/>
<comment type="caution">
    <text evidence="1">The sequence shown here is derived from an EMBL/GenBank/DDBJ whole genome shotgun (WGS) entry which is preliminary data.</text>
</comment>
<organism evidence="1 2">
    <name type="scientific">Dactylellina haptotyla (strain CBS 200.50)</name>
    <name type="common">Nematode-trapping fungus</name>
    <name type="synonym">Monacrosporium haptotylum</name>
    <dbReference type="NCBI Taxonomy" id="1284197"/>
    <lineage>
        <taxon>Eukaryota</taxon>
        <taxon>Fungi</taxon>
        <taxon>Dikarya</taxon>
        <taxon>Ascomycota</taxon>
        <taxon>Pezizomycotina</taxon>
        <taxon>Orbiliomycetes</taxon>
        <taxon>Orbiliales</taxon>
        <taxon>Orbiliaceae</taxon>
        <taxon>Dactylellina</taxon>
    </lineage>
</organism>
<dbReference type="Proteomes" id="UP000015100">
    <property type="component" value="Unassembled WGS sequence"/>
</dbReference>
<evidence type="ECO:0000313" key="1">
    <source>
        <dbReference type="EMBL" id="EPS37555.1"/>
    </source>
</evidence>
<evidence type="ECO:0000313" key="2">
    <source>
        <dbReference type="Proteomes" id="UP000015100"/>
    </source>
</evidence>
<sequence length="252" mass="27864">MCTGCVGTQEPVPDQDQEMMELVVESQSPQVPELIEPKPVVMVDTLEKVSPQILEAYEATRGLLTHTDPAIGRCVLVGGAAMQFLGLDRTIQSNNLDFFAEPQVISAFSQAAKLSSHFQKLNPSAWYYVANGNAFLVQVNFFVPPAEELEAIVKGAYIVGTNNFMEGTKTFKEGAVASYCQMARLKAAEYLKGGPDALKHREDFHRLILRIKVSGRSFSRENVDLSSKEKDDMTQIALLFGGGYDRFMSAIW</sequence>
<protein>
    <submittedName>
        <fullName evidence="1">Uncharacterized protein</fullName>
    </submittedName>
</protein>
<accession>S8A3G3</accession>
<dbReference type="AlphaFoldDB" id="S8A3G3"/>
<proteinExistence type="predicted"/>
<dbReference type="EMBL" id="AQGS01000635">
    <property type="protein sequence ID" value="EPS37555.1"/>
    <property type="molecule type" value="Genomic_DNA"/>
</dbReference>
<keyword evidence="2" id="KW-1185">Reference proteome</keyword>